<evidence type="ECO:0000313" key="1">
    <source>
        <dbReference type="EMBL" id="OMH40302.1"/>
    </source>
</evidence>
<keyword evidence="2" id="KW-1185">Reference proteome</keyword>
<evidence type="ECO:0000313" key="2">
    <source>
        <dbReference type="Proteomes" id="UP000187408"/>
    </source>
</evidence>
<proteinExistence type="predicted"/>
<comment type="caution">
    <text evidence="1">The sequence shown here is derived from an EMBL/GenBank/DDBJ whole genome shotgun (WGS) entry which is preliminary data.</text>
</comment>
<dbReference type="AlphaFoldDB" id="A0A1R1MKG5"/>
<reference evidence="1 2" key="1">
    <citation type="submission" date="2016-10" db="EMBL/GenBank/DDBJ databases">
        <title>Genome sequence of a sulfur-reducing bacterium Desulfurobacterium indicum K6013.</title>
        <authorList>
            <person name="Cao J."/>
            <person name="Shao Z."/>
            <person name="Alain K."/>
            <person name="Jebbar M."/>
        </authorList>
    </citation>
    <scope>NUCLEOTIDE SEQUENCE [LARGE SCALE GENOMIC DNA]</scope>
    <source>
        <strain evidence="1 2">K6013</strain>
    </source>
</reference>
<sequence length="68" mass="7625">MKNTEFNYTQNSFEDAVRVISKEVKVSRKEVEKAILKVKKPIPPEVEGLASIVVSHVLEIMSQGIPSK</sequence>
<name>A0A1R1MKG5_9BACT</name>
<dbReference type="Proteomes" id="UP000187408">
    <property type="component" value="Unassembled WGS sequence"/>
</dbReference>
<protein>
    <submittedName>
        <fullName evidence="1">Uncharacterized protein</fullName>
    </submittedName>
</protein>
<accession>A0A1R1MKG5</accession>
<dbReference type="EMBL" id="MOEN01000021">
    <property type="protein sequence ID" value="OMH40302.1"/>
    <property type="molecule type" value="Genomic_DNA"/>
</dbReference>
<organism evidence="1 2">
    <name type="scientific">Desulfurobacterium indicum</name>
    <dbReference type="NCBI Taxonomy" id="1914305"/>
    <lineage>
        <taxon>Bacteria</taxon>
        <taxon>Pseudomonadati</taxon>
        <taxon>Aquificota</taxon>
        <taxon>Aquificia</taxon>
        <taxon>Desulfurobacteriales</taxon>
        <taxon>Desulfurobacteriaceae</taxon>
        <taxon>Desulfurobacterium</taxon>
    </lineage>
</organism>
<dbReference type="OrthoDB" id="9916886at2"/>
<dbReference type="RefSeq" id="WP_076713199.1">
    <property type="nucleotide sequence ID" value="NZ_MOEN01000021.1"/>
</dbReference>
<gene>
    <name evidence="1" type="ORF">BLW93_05995</name>
</gene>